<dbReference type="AlphaFoldDB" id="A0A2N6UGY9"/>
<evidence type="ECO:0000313" key="3">
    <source>
        <dbReference type="Proteomes" id="UP000235658"/>
    </source>
</evidence>
<dbReference type="Gene3D" id="3.40.50.10490">
    <property type="entry name" value="Glucose-6-phosphate isomerase like protein, domain 1"/>
    <property type="match status" value="1"/>
</dbReference>
<reference evidence="2 3" key="1">
    <citation type="submission" date="2017-09" db="EMBL/GenBank/DDBJ databases">
        <title>Bacterial strain isolated from the female urinary microbiota.</title>
        <authorList>
            <person name="Thomas-White K."/>
            <person name="Kumar N."/>
            <person name="Forster S."/>
            <person name="Putonti C."/>
            <person name="Lawley T."/>
            <person name="Wolfe A.J."/>
        </authorList>
    </citation>
    <scope>NUCLEOTIDE SEQUENCE [LARGE SCALE GENOMIC DNA]</scope>
    <source>
        <strain evidence="2 3">UMB0204</strain>
    </source>
</reference>
<dbReference type="GO" id="GO:0097367">
    <property type="term" value="F:carbohydrate derivative binding"/>
    <property type="evidence" value="ECO:0007669"/>
    <property type="project" value="InterPro"/>
</dbReference>
<sequence>MKLEELIKKNKEKFTQTDLAIADFLMDNKNDELDLSINELAKKCLTSRTSILRFTQKIGFGGYSEFKYFLKQKDHTKKDQTKEDDKKLNQILESLDKSNNIFIYGNGDFEDIIKKSIKSYLKDLGKLSETFQGRDEISTFNKNSLKDSTIFIIDLSDDPNTLELLSLISNLNTKKILITDTYSKSFLGNYTIHIKKLEKNKINSIAKNLEEIEKFFVKYQEYRMKNESK</sequence>
<dbReference type="PROSITE" id="PS51071">
    <property type="entry name" value="HTH_RPIR"/>
    <property type="match status" value="1"/>
</dbReference>
<organism evidence="2 3">
    <name type="scientific">Anaerococcus hydrogenalis</name>
    <dbReference type="NCBI Taxonomy" id="33029"/>
    <lineage>
        <taxon>Bacteria</taxon>
        <taxon>Bacillati</taxon>
        <taxon>Bacillota</taxon>
        <taxon>Tissierellia</taxon>
        <taxon>Tissierellales</taxon>
        <taxon>Peptoniphilaceae</taxon>
        <taxon>Anaerococcus</taxon>
    </lineage>
</organism>
<proteinExistence type="predicted"/>
<protein>
    <submittedName>
        <fullName evidence="2">RpiR family transcriptional regulator</fullName>
    </submittedName>
</protein>
<dbReference type="InterPro" id="IPR036388">
    <property type="entry name" value="WH-like_DNA-bd_sf"/>
</dbReference>
<dbReference type="InterPro" id="IPR009057">
    <property type="entry name" value="Homeodomain-like_sf"/>
</dbReference>
<dbReference type="Proteomes" id="UP000235658">
    <property type="component" value="Unassembled WGS sequence"/>
</dbReference>
<evidence type="ECO:0000259" key="1">
    <source>
        <dbReference type="PROSITE" id="PS51071"/>
    </source>
</evidence>
<dbReference type="GeneID" id="84579097"/>
<comment type="caution">
    <text evidence="2">The sequence shown here is derived from an EMBL/GenBank/DDBJ whole genome shotgun (WGS) entry which is preliminary data.</text>
</comment>
<dbReference type="GO" id="GO:0003700">
    <property type="term" value="F:DNA-binding transcription factor activity"/>
    <property type="evidence" value="ECO:0007669"/>
    <property type="project" value="InterPro"/>
</dbReference>
<dbReference type="PANTHER" id="PTHR30514">
    <property type="entry name" value="GLUCOKINASE"/>
    <property type="match status" value="1"/>
</dbReference>
<feature type="domain" description="HTH rpiR-type" evidence="1">
    <location>
        <begin position="1"/>
        <end position="77"/>
    </location>
</feature>
<dbReference type="InterPro" id="IPR047640">
    <property type="entry name" value="RpiR-like"/>
</dbReference>
<dbReference type="RefSeq" id="WP_102198388.1">
    <property type="nucleotide sequence ID" value="NZ_PNHP01000006.1"/>
</dbReference>
<evidence type="ECO:0000313" key="2">
    <source>
        <dbReference type="EMBL" id="PMC80879.1"/>
    </source>
</evidence>
<accession>A0A2N6UGY9</accession>
<dbReference type="Pfam" id="PF01418">
    <property type="entry name" value="HTH_6"/>
    <property type="match status" value="1"/>
</dbReference>
<dbReference type="EMBL" id="PNHP01000006">
    <property type="protein sequence ID" value="PMC80879.1"/>
    <property type="molecule type" value="Genomic_DNA"/>
</dbReference>
<dbReference type="InterPro" id="IPR000281">
    <property type="entry name" value="HTH_RpiR"/>
</dbReference>
<dbReference type="PANTHER" id="PTHR30514:SF1">
    <property type="entry name" value="HTH-TYPE TRANSCRIPTIONAL REGULATOR HEXR-RELATED"/>
    <property type="match status" value="1"/>
</dbReference>
<name>A0A2N6UGY9_9FIRM</name>
<dbReference type="SUPFAM" id="SSF46689">
    <property type="entry name" value="Homeodomain-like"/>
    <property type="match status" value="1"/>
</dbReference>
<dbReference type="GO" id="GO:0003677">
    <property type="term" value="F:DNA binding"/>
    <property type="evidence" value="ECO:0007669"/>
    <property type="project" value="InterPro"/>
</dbReference>
<dbReference type="Gene3D" id="1.10.10.10">
    <property type="entry name" value="Winged helix-like DNA-binding domain superfamily/Winged helix DNA-binding domain"/>
    <property type="match status" value="1"/>
</dbReference>
<gene>
    <name evidence="2" type="ORF">CJ192_07855</name>
</gene>